<reference evidence="1" key="1">
    <citation type="journal article" date="2014" name="Front. Microbiol.">
        <title>High frequency of phylogenetically diverse reductive dehalogenase-homologous genes in deep subseafloor sedimentary metagenomes.</title>
        <authorList>
            <person name="Kawai M."/>
            <person name="Futagami T."/>
            <person name="Toyoda A."/>
            <person name="Takaki Y."/>
            <person name="Nishi S."/>
            <person name="Hori S."/>
            <person name="Arai W."/>
            <person name="Tsubouchi T."/>
            <person name="Morono Y."/>
            <person name="Uchiyama I."/>
            <person name="Ito T."/>
            <person name="Fujiyama A."/>
            <person name="Inagaki F."/>
            <person name="Takami H."/>
        </authorList>
    </citation>
    <scope>NUCLEOTIDE SEQUENCE</scope>
    <source>
        <strain evidence="1">Expedition CK06-06</strain>
    </source>
</reference>
<sequence length="68" mass="7364">KFPEDPSLGEAIIPNAFNGGLDGMRSMGVTELKKGKLEEAMARARAAALMYATRVAGFEYSIEVWSNV</sequence>
<organism evidence="1">
    <name type="scientific">marine sediment metagenome</name>
    <dbReference type="NCBI Taxonomy" id="412755"/>
    <lineage>
        <taxon>unclassified sequences</taxon>
        <taxon>metagenomes</taxon>
        <taxon>ecological metagenomes</taxon>
    </lineage>
</organism>
<feature type="non-terminal residue" evidence="1">
    <location>
        <position position="68"/>
    </location>
</feature>
<proteinExistence type="predicted"/>
<evidence type="ECO:0000313" key="1">
    <source>
        <dbReference type="EMBL" id="GAG42546.1"/>
    </source>
</evidence>
<gene>
    <name evidence="1" type="ORF">S01H1_85759</name>
</gene>
<accession>X0Z1N2</accession>
<comment type="caution">
    <text evidence="1">The sequence shown here is derived from an EMBL/GenBank/DDBJ whole genome shotgun (WGS) entry which is preliminary data.</text>
</comment>
<dbReference type="AlphaFoldDB" id="X0Z1N2"/>
<protein>
    <submittedName>
        <fullName evidence="1">Uncharacterized protein</fullName>
    </submittedName>
</protein>
<feature type="non-terminal residue" evidence="1">
    <location>
        <position position="1"/>
    </location>
</feature>
<name>X0Z1N2_9ZZZZ</name>
<dbReference type="EMBL" id="BARS01059043">
    <property type="protein sequence ID" value="GAG42546.1"/>
    <property type="molecule type" value="Genomic_DNA"/>
</dbReference>